<evidence type="ECO:0000256" key="11">
    <source>
        <dbReference type="ARBA" id="ARBA00023136"/>
    </source>
</evidence>
<feature type="transmembrane region" description="Helical" evidence="15">
    <location>
        <begin position="125"/>
        <end position="144"/>
    </location>
</feature>
<dbReference type="Pfam" id="PF13593">
    <property type="entry name" value="SBF_like"/>
    <property type="match status" value="1"/>
</dbReference>
<feature type="transmembrane region" description="Helical" evidence="15">
    <location>
        <begin position="325"/>
        <end position="342"/>
    </location>
</feature>
<evidence type="ECO:0000313" key="16">
    <source>
        <dbReference type="EMBL" id="KAF5959173.1"/>
    </source>
</evidence>
<feature type="transmembrane region" description="Helical" evidence="15">
    <location>
        <begin position="253"/>
        <end position="277"/>
    </location>
</feature>
<comment type="function">
    <text evidence="1">May function as sodium-coupled metabolite transporter across the chloroplast envelope.</text>
</comment>
<evidence type="ECO:0000256" key="7">
    <source>
        <dbReference type="ARBA" id="ARBA00022640"/>
    </source>
</evidence>
<organism evidence="16 17">
    <name type="scientific">Camellia sinensis</name>
    <name type="common">Tea plant</name>
    <name type="synonym">Thea sinensis</name>
    <dbReference type="NCBI Taxonomy" id="4442"/>
    <lineage>
        <taxon>Eukaryota</taxon>
        <taxon>Viridiplantae</taxon>
        <taxon>Streptophyta</taxon>
        <taxon>Embryophyta</taxon>
        <taxon>Tracheophyta</taxon>
        <taxon>Spermatophyta</taxon>
        <taxon>Magnoliopsida</taxon>
        <taxon>eudicotyledons</taxon>
        <taxon>Gunneridae</taxon>
        <taxon>Pentapetalae</taxon>
        <taxon>asterids</taxon>
        <taxon>Ericales</taxon>
        <taxon>Theaceae</taxon>
        <taxon>Camellia</taxon>
    </lineage>
</organism>
<protein>
    <recommendedName>
        <fullName evidence="12">Probable sodium/metabolite cotransporter BASS4, chloroplastic</fullName>
    </recommendedName>
    <alternativeName>
        <fullName evidence="13">Bile acid-sodium symporter family protein 4</fullName>
    </alternativeName>
</protein>
<keyword evidence="8 15" id="KW-0812">Transmembrane</keyword>
<accession>A0A7J7I2B7</accession>
<comment type="caution">
    <text evidence="16">The sequence shown here is derived from an EMBL/GenBank/DDBJ whole genome shotgun (WGS) entry which is preliminary data.</text>
</comment>
<dbReference type="InterPro" id="IPR016833">
    <property type="entry name" value="Put_Na-Bile_cotransptr"/>
</dbReference>
<evidence type="ECO:0000256" key="15">
    <source>
        <dbReference type="SAM" id="Phobius"/>
    </source>
</evidence>
<keyword evidence="17" id="KW-1185">Reference proteome</keyword>
<reference evidence="16 17" key="2">
    <citation type="submission" date="2020-07" db="EMBL/GenBank/DDBJ databases">
        <title>Genome assembly of wild tea tree DASZ reveals pedigree and selection history of tea varieties.</title>
        <authorList>
            <person name="Zhang W."/>
        </authorList>
    </citation>
    <scope>NUCLEOTIDE SEQUENCE [LARGE SCALE GENOMIC DNA]</scope>
    <source>
        <strain evidence="17">cv. G240</strain>
        <tissue evidence="16">Leaf</tissue>
    </source>
</reference>
<dbReference type="FunFam" id="1.20.1530.20:FF:000021">
    <property type="entry name" value="Probable sodium/metabolite cotransporter BASS4, chloroplastic"/>
    <property type="match status" value="1"/>
</dbReference>
<evidence type="ECO:0000256" key="1">
    <source>
        <dbReference type="ARBA" id="ARBA00003198"/>
    </source>
</evidence>
<keyword evidence="11 15" id="KW-0472">Membrane</keyword>
<evidence type="ECO:0000256" key="2">
    <source>
        <dbReference type="ARBA" id="ARBA00004119"/>
    </source>
</evidence>
<dbReference type="PANTHER" id="PTHR18640:SF10">
    <property type="entry name" value="SODIUM_METABOLITE COTRANSPORTER BASS4, CHLOROPLASTIC-RELATED"/>
    <property type="match status" value="1"/>
</dbReference>
<dbReference type="PANTHER" id="PTHR18640">
    <property type="entry name" value="SOLUTE CARRIER FAMILY 10 MEMBER 7"/>
    <property type="match status" value="1"/>
</dbReference>
<keyword evidence="9" id="KW-0809">Transit peptide</keyword>
<dbReference type="GO" id="GO:0016020">
    <property type="term" value="C:membrane"/>
    <property type="evidence" value="ECO:0007669"/>
    <property type="project" value="UniProtKB-SubCell"/>
</dbReference>
<dbReference type="AlphaFoldDB" id="A0A7J7I2B7"/>
<evidence type="ECO:0000256" key="12">
    <source>
        <dbReference type="ARBA" id="ARBA00067138"/>
    </source>
</evidence>
<gene>
    <name evidence="16" type="ORF">HYC85_000382</name>
</gene>
<keyword evidence="10 15" id="KW-1133">Transmembrane helix</keyword>
<evidence type="ECO:0000313" key="17">
    <source>
        <dbReference type="Proteomes" id="UP000593564"/>
    </source>
</evidence>
<sequence>MPHISAGTGAPGAATSVQCSLSLSLAMAGILQTLSFRPGSAGTLPYRHRIPHSPATHAGLLFGHTFNSSPTPLLLRKTHSISSPIRANHHSDKVRGNGNQSPKVPGSAAASILTRKLLSFASNNFLPLALVGGVLLGLVNPSLGCLADRYYMSKFSTVGIFIISGLTLRSEEIGAAAEAWPVGIFGLGSILLLTPLFSRFILQLQLQPQEFVTGITIGLVVLRPTGLAIFSCMPTTLSSGVALTRLAGGNSALALAMTVISNLLGILIVPFSISVLIANGVGVSVPTKQLFRNLVLTLLVPLLLGKVFRESFKGLAVFVDQNRKLFSVISALLLGLVPWIQVSRSSSLLLMVKPAVFLVAVGMGALLHLSLLAFNALAIQGLSTVSGGSQSMFAKRENVVALLLVASQKTLPVMVAVVEQLGGALGESGLLVLPCVAAHLNQIVMDSFLINFWVQKEQSAKVA</sequence>
<evidence type="ECO:0000256" key="9">
    <source>
        <dbReference type="ARBA" id="ARBA00022946"/>
    </source>
</evidence>
<keyword evidence="7" id="KW-0934">Plastid</keyword>
<evidence type="ECO:0000256" key="3">
    <source>
        <dbReference type="ARBA" id="ARBA00004141"/>
    </source>
</evidence>
<dbReference type="InterPro" id="IPR038770">
    <property type="entry name" value="Na+/solute_symporter_sf"/>
</dbReference>
<feature type="transmembrane region" description="Helical" evidence="15">
    <location>
        <begin position="180"/>
        <end position="202"/>
    </location>
</feature>
<evidence type="ECO:0000256" key="6">
    <source>
        <dbReference type="ARBA" id="ARBA00022528"/>
    </source>
</evidence>
<dbReference type="EMBL" id="JACBKZ010000001">
    <property type="protein sequence ID" value="KAF5959173.1"/>
    <property type="molecule type" value="Genomic_DNA"/>
</dbReference>
<dbReference type="GO" id="GO:0009941">
    <property type="term" value="C:chloroplast envelope"/>
    <property type="evidence" value="ECO:0007669"/>
    <property type="project" value="UniProtKB-SubCell"/>
</dbReference>
<evidence type="ECO:0000256" key="4">
    <source>
        <dbReference type="ARBA" id="ARBA00006528"/>
    </source>
</evidence>
<reference evidence="17" key="1">
    <citation type="journal article" date="2020" name="Nat. Commun.">
        <title>Genome assembly of wild tea tree DASZ reveals pedigree and selection history of tea varieties.</title>
        <authorList>
            <person name="Zhang W."/>
            <person name="Zhang Y."/>
            <person name="Qiu H."/>
            <person name="Guo Y."/>
            <person name="Wan H."/>
            <person name="Zhang X."/>
            <person name="Scossa F."/>
            <person name="Alseekh S."/>
            <person name="Zhang Q."/>
            <person name="Wang P."/>
            <person name="Xu L."/>
            <person name="Schmidt M.H."/>
            <person name="Jia X."/>
            <person name="Li D."/>
            <person name="Zhu A."/>
            <person name="Guo F."/>
            <person name="Chen W."/>
            <person name="Ni D."/>
            <person name="Usadel B."/>
            <person name="Fernie A.R."/>
            <person name="Wen W."/>
        </authorList>
    </citation>
    <scope>NUCLEOTIDE SEQUENCE [LARGE SCALE GENOMIC DNA]</scope>
    <source>
        <strain evidence="17">cv. G240</strain>
    </source>
</reference>
<feature type="transmembrane region" description="Helical" evidence="15">
    <location>
        <begin position="289"/>
        <end position="305"/>
    </location>
</feature>
<evidence type="ECO:0000256" key="14">
    <source>
        <dbReference type="SAM" id="MobiDB-lite"/>
    </source>
</evidence>
<name>A0A7J7I2B7_CAMSI</name>
<dbReference type="Gene3D" id="1.20.1530.20">
    <property type="match status" value="1"/>
</dbReference>
<feature type="region of interest" description="Disordered" evidence="14">
    <location>
        <begin position="86"/>
        <end position="105"/>
    </location>
</feature>
<evidence type="ECO:0000256" key="5">
    <source>
        <dbReference type="ARBA" id="ARBA00022448"/>
    </source>
</evidence>
<keyword evidence="5" id="KW-0813">Transport</keyword>
<evidence type="ECO:0000256" key="13">
    <source>
        <dbReference type="ARBA" id="ARBA00076034"/>
    </source>
</evidence>
<keyword evidence="6" id="KW-0150">Chloroplast</keyword>
<proteinExistence type="inferred from homology"/>
<feature type="transmembrane region" description="Helical" evidence="15">
    <location>
        <begin position="214"/>
        <end position="233"/>
    </location>
</feature>
<feature type="transmembrane region" description="Helical" evidence="15">
    <location>
        <begin position="354"/>
        <end position="378"/>
    </location>
</feature>
<comment type="subcellular location">
    <subcellularLocation>
        <location evidence="3">Membrane</location>
        <topology evidence="3">Multi-pass membrane protein</topology>
    </subcellularLocation>
    <subcellularLocation>
        <location evidence="2">Plastid</location>
        <location evidence="2">Chloroplast envelope</location>
    </subcellularLocation>
</comment>
<evidence type="ECO:0000256" key="8">
    <source>
        <dbReference type="ARBA" id="ARBA00022692"/>
    </source>
</evidence>
<evidence type="ECO:0000256" key="10">
    <source>
        <dbReference type="ARBA" id="ARBA00022989"/>
    </source>
</evidence>
<dbReference type="Proteomes" id="UP000593564">
    <property type="component" value="Unassembled WGS sequence"/>
</dbReference>
<comment type="similarity">
    <text evidence="4">Belongs to the bile acid:sodium symporter (BASS) (TC 2.A.28) family.</text>
</comment>